<gene>
    <name evidence="7" type="ORF">OLEA9_A038311</name>
</gene>
<dbReference type="PROSITE" id="PS50888">
    <property type="entry name" value="BHLH"/>
    <property type="match status" value="1"/>
</dbReference>
<evidence type="ECO:0000256" key="1">
    <source>
        <dbReference type="ARBA" id="ARBA00004123"/>
    </source>
</evidence>
<accession>A0A8S0QC86</accession>
<comment type="caution">
    <text evidence="7">The sequence shown here is derived from an EMBL/GenBank/DDBJ whole genome shotgun (WGS) entry which is preliminary data.</text>
</comment>
<dbReference type="CDD" id="cd18919">
    <property type="entry name" value="bHLH_AtBPE_like"/>
    <property type="match status" value="1"/>
</dbReference>
<keyword evidence="3" id="KW-0804">Transcription</keyword>
<evidence type="ECO:0000313" key="8">
    <source>
        <dbReference type="Proteomes" id="UP000594638"/>
    </source>
</evidence>
<feature type="compositionally biased region" description="Basic and acidic residues" evidence="5">
    <location>
        <begin position="147"/>
        <end position="157"/>
    </location>
</feature>
<reference evidence="7 8" key="1">
    <citation type="submission" date="2019-12" db="EMBL/GenBank/DDBJ databases">
        <authorList>
            <person name="Alioto T."/>
            <person name="Alioto T."/>
            <person name="Gomez Garrido J."/>
        </authorList>
    </citation>
    <scope>NUCLEOTIDE SEQUENCE [LARGE SCALE GENOMIC DNA]</scope>
</reference>
<dbReference type="Gene3D" id="4.10.280.10">
    <property type="entry name" value="Helix-loop-helix DNA-binding domain"/>
    <property type="match status" value="1"/>
</dbReference>
<dbReference type="SMART" id="SM00353">
    <property type="entry name" value="HLH"/>
    <property type="match status" value="1"/>
</dbReference>
<dbReference type="OrthoDB" id="1915602at2759"/>
<evidence type="ECO:0000256" key="2">
    <source>
        <dbReference type="ARBA" id="ARBA00023015"/>
    </source>
</evidence>
<dbReference type="FunFam" id="4.10.280.10:FF:000002">
    <property type="entry name" value="Basic helix-loop-helix transcription factor"/>
    <property type="match status" value="1"/>
</dbReference>
<dbReference type="Pfam" id="PF00010">
    <property type="entry name" value="HLH"/>
    <property type="match status" value="1"/>
</dbReference>
<keyword evidence="2" id="KW-0805">Transcription regulation</keyword>
<evidence type="ECO:0000256" key="3">
    <source>
        <dbReference type="ARBA" id="ARBA00023163"/>
    </source>
</evidence>
<name>A0A8S0QC86_OLEEU</name>
<dbReference type="InterPro" id="IPR011598">
    <property type="entry name" value="bHLH_dom"/>
</dbReference>
<dbReference type="PANTHER" id="PTHR12565:SF442">
    <property type="entry name" value="TRANSCRIPTION FACTOR HBI1"/>
    <property type="match status" value="1"/>
</dbReference>
<dbReference type="GO" id="GO:0046983">
    <property type="term" value="F:protein dimerization activity"/>
    <property type="evidence" value="ECO:0007669"/>
    <property type="project" value="InterPro"/>
</dbReference>
<evidence type="ECO:0000256" key="5">
    <source>
        <dbReference type="SAM" id="MobiDB-lite"/>
    </source>
</evidence>
<dbReference type="InterPro" id="IPR024097">
    <property type="entry name" value="bHLH_ZIP_TF"/>
</dbReference>
<evidence type="ECO:0000313" key="7">
    <source>
        <dbReference type="EMBL" id="CAA2962863.1"/>
    </source>
</evidence>
<evidence type="ECO:0000259" key="6">
    <source>
        <dbReference type="PROSITE" id="PS50888"/>
    </source>
</evidence>
<dbReference type="GO" id="GO:0003700">
    <property type="term" value="F:DNA-binding transcription factor activity"/>
    <property type="evidence" value="ECO:0007669"/>
    <property type="project" value="TreeGrafter"/>
</dbReference>
<protein>
    <submittedName>
        <fullName evidence="7">Transcription factor HBI1-like</fullName>
    </submittedName>
</protein>
<proteinExistence type="predicted"/>
<sequence length="361" mass="40571">MLRCVAQSTASSPEKYAVMGMDMSVLERQRAVLQRLCQQQQHSWQLQEAANINPMIHQNMSNLHPAKYDQCLDEINFPSFAIYGREQQQHNGFACPELTSASVSAVSNNSSLTKHDHHIDSSMLKREGTVSNSTRKRKAEFDVEEDFKDKGAEREAGEIQSDITVKTDRENSTNNSSKESIQKPDYIHVRARRGQATDSHSLAERARREKISKKMKYLQDLVPGCNKVTGKAGMLDEIINYVQSLQKQVEFLSMKLAALNPRLDFSIDNFFSKEIPSYIASFPMQLQVANPTSLQYNALQQGGISCGVDMGMSPSQMLPQKEGSSSVPITEVYHDSSSAHQAQMLPTWDSEWQNLFSAGFH</sequence>
<feature type="domain" description="BHLH" evidence="6">
    <location>
        <begin position="195"/>
        <end position="245"/>
    </location>
</feature>
<dbReference type="PANTHER" id="PTHR12565">
    <property type="entry name" value="STEROL REGULATORY ELEMENT-BINDING PROTEIN"/>
    <property type="match status" value="1"/>
</dbReference>
<dbReference type="AlphaFoldDB" id="A0A8S0QC86"/>
<comment type="subcellular location">
    <subcellularLocation>
        <location evidence="1">Nucleus</location>
    </subcellularLocation>
</comment>
<organism evidence="7 8">
    <name type="scientific">Olea europaea subsp. europaea</name>
    <dbReference type="NCBI Taxonomy" id="158383"/>
    <lineage>
        <taxon>Eukaryota</taxon>
        <taxon>Viridiplantae</taxon>
        <taxon>Streptophyta</taxon>
        <taxon>Embryophyta</taxon>
        <taxon>Tracheophyta</taxon>
        <taxon>Spermatophyta</taxon>
        <taxon>Magnoliopsida</taxon>
        <taxon>eudicotyledons</taxon>
        <taxon>Gunneridae</taxon>
        <taxon>Pentapetalae</taxon>
        <taxon>asterids</taxon>
        <taxon>lamiids</taxon>
        <taxon>Lamiales</taxon>
        <taxon>Oleaceae</taxon>
        <taxon>Oleeae</taxon>
        <taxon>Olea</taxon>
    </lineage>
</organism>
<dbReference type="EMBL" id="CACTIH010001806">
    <property type="protein sequence ID" value="CAA2962863.1"/>
    <property type="molecule type" value="Genomic_DNA"/>
</dbReference>
<dbReference type="SUPFAM" id="SSF47459">
    <property type="entry name" value="HLH, helix-loop-helix DNA-binding domain"/>
    <property type="match status" value="1"/>
</dbReference>
<dbReference type="InterPro" id="IPR036638">
    <property type="entry name" value="HLH_DNA-bd_sf"/>
</dbReference>
<feature type="region of interest" description="Disordered" evidence="5">
    <location>
        <begin position="147"/>
        <end position="180"/>
    </location>
</feature>
<dbReference type="Gramene" id="OE9A038311T2">
    <property type="protein sequence ID" value="OE9A038311C2"/>
    <property type="gene ID" value="OE9A038311"/>
</dbReference>
<evidence type="ECO:0000256" key="4">
    <source>
        <dbReference type="ARBA" id="ARBA00023242"/>
    </source>
</evidence>
<keyword evidence="4" id="KW-0539">Nucleus</keyword>
<keyword evidence="8" id="KW-1185">Reference proteome</keyword>
<dbReference type="GO" id="GO:0005634">
    <property type="term" value="C:nucleus"/>
    <property type="evidence" value="ECO:0007669"/>
    <property type="project" value="UniProtKB-SubCell"/>
</dbReference>
<dbReference type="Proteomes" id="UP000594638">
    <property type="component" value="Unassembled WGS sequence"/>
</dbReference>
<dbReference type="Gramene" id="OE9A038311T5">
    <property type="protein sequence ID" value="OE9A038311C5"/>
    <property type="gene ID" value="OE9A038311"/>
</dbReference>